<comment type="caution">
    <text evidence="1">The sequence shown here is derived from an EMBL/GenBank/DDBJ whole genome shotgun (WGS) entry which is preliminary data.</text>
</comment>
<sequence>LRVAQRLHAFHNSKKNSHAIFTGIGELIVVAVVPPTEDIPEGIPVSFRTLL</sequence>
<dbReference type="EMBL" id="BARV01041904">
    <property type="protein sequence ID" value="GAI55138.1"/>
    <property type="molecule type" value="Genomic_DNA"/>
</dbReference>
<dbReference type="AlphaFoldDB" id="X1PH10"/>
<organism evidence="1">
    <name type="scientific">marine sediment metagenome</name>
    <dbReference type="NCBI Taxonomy" id="412755"/>
    <lineage>
        <taxon>unclassified sequences</taxon>
        <taxon>metagenomes</taxon>
        <taxon>ecological metagenomes</taxon>
    </lineage>
</organism>
<protein>
    <submittedName>
        <fullName evidence="1">Uncharacterized protein</fullName>
    </submittedName>
</protein>
<evidence type="ECO:0000313" key="1">
    <source>
        <dbReference type="EMBL" id="GAI55138.1"/>
    </source>
</evidence>
<feature type="non-terminal residue" evidence="1">
    <location>
        <position position="1"/>
    </location>
</feature>
<name>X1PH10_9ZZZZ</name>
<gene>
    <name evidence="1" type="ORF">S06H3_63240</name>
</gene>
<reference evidence="1" key="1">
    <citation type="journal article" date="2014" name="Front. Microbiol.">
        <title>High frequency of phylogenetically diverse reductive dehalogenase-homologous genes in deep subseafloor sedimentary metagenomes.</title>
        <authorList>
            <person name="Kawai M."/>
            <person name="Futagami T."/>
            <person name="Toyoda A."/>
            <person name="Takaki Y."/>
            <person name="Nishi S."/>
            <person name="Hori S."/>
            <person name="Arai W."/>
            <person name="Tsubouchi T."/>
            <person name="Morono Y."/>
            <person name="Uchiyama I."/>
            <person name="Ito T."/>
            <person name="Fujiyama A."/>
            <person name="Inagaki F."/>
            <person name="Takami H."/>
        </authorList>
    </citation>
    <scope>NUCLEOTIDE SEQUENCE</scope>
    <source>
        <strain evidence="1">Expedition CK06-06</strain>
    </source>
</reference>
<proteinExistence type="predicted"/>
<accession>X1PH10</accession>